<dbReference type="AlphaFoldDB" id="A0A4R4E0T4"/>
<dbReference type="Gene3D" id="3.40.50.300">
    <property type="entry name" value="P-loop containing nucleotide triphosphate hydrolases"/>
    <property type="match status" value="1"/>
</dbReference>
<dbReference type="EMBL" id="SKFH01000023">
    <property type="protein sequence ID" value="TCZ69100.1"/>
    <property type="molecule type" value="Genomic_DNA"/>
</dbReference>
<keyword evidence="2" id="KW-1185">Reference proteome</keyword>
<dbReference type="RefSeq" id="WP_131852620.1">
    <property type="nucleotide sequence ID" value="NZ_SKFH01000023.1"/>
</dbReference>
<organism evidence="1 2">
    <name type="scientific">Flaviaesturariibacter aridisoli</name>
    <dbReference type="NCBI Taxonomy" id="2545761"/>
    <lineage>
        <taxon>Bacteria</taxon>
        <taxon>Pseudomonadati</taxon>
        <taxon>Bacteroidota</taxon>
        <taxon>Chitinophagia</taxon>
        <taxon>Chitinophagales</taxon>
        <taxon>Chitinophagaceae</taxon>
        <taxon>Flaviaestuariibacter</taxon>
    </lineage>
</organism>
<dbReference type="PANTHER" id="PTHR30267:SF2">
    <property type="entry name" value="PROTEIN PRKA"/>
    <property type="match status" value="1"/>
</dbReference>
<gene>
    <name evidence="1" type="ORF">E0486_13065</name>
</gene>
<evidence type="ECO:0000313" key="1">
    <source>
        <dbReference type="EMBL" id="TCZ69100.1"/>
    </source>
</evidence>
<reference evidence="1 2" key="1">
    <citation type="submission" date="2019-03" db="EMBL/GenBank/DDBJ databases">
        <authorList>
            <person name="Kim M.K.M."/>
        </authorList>
    </citation>
    <scope>NUCLEOTIDE SEQUENCE [LARGE SCALE GENOMIC DNA]</scope>
    <source>
        <strain evidence="1 2">17J68-15</strain>
    </source>
</reference>
<dbReference type="Proteomes" id="UP000295164">
    <property type="component" value="Unassembled WGS sequence"/>
</dbReference>
<accession>A0A4R4E0T4</accession>
<comment type="caution">
    <text evidence="1">The sequence shown here is derived from an EMBL/GenBank/DDBJ whole genome shotgun (WGS) entry which is preliminary data.</text>
</comment>
<dbReference type="GO" id="GO:0004672">
    <property type="term" value="F:protein kinase activity"/>
    <property type="evidence" value="ECO:0007669"/>
    <property type="project" value="TreeGrafter"/>
</dbReference>
<dbReference type="OrthoDB" id="9760760at2"/>
<protein>
    <submittedName>
        <fullName evidence="1">Magnesium chelatase</fullName>
    </submittedName>
</protein>
<dbReference type="InterPro" id="IPR027417">
    <property type="entry name" value="P-loop_NTPase"/>
</dbReference>
<name>A0A4R4E0T4_9BACT</name>
<dbReference type="PANTHER" id="PTHR30267">
    <property type="entry name" value="PROTEIN KINASE PRKA"/>
    <property type="match status" value="1"/>
</dbReference>
<dbReference type="SUPFAM" id="SSF52540">
    <property type="entry name" value="P-loop containing nucleoside triphosphate hydrolases"/>
    <property type="match status" value="1"/>
</dbReference>
<proteinExistence type="predicted"/>
<evidence type="ECO:0000313" key="2">
    <source>
        <dbReference type="Proteomes" id="UP000295164"/>
    </source>
</evidence>
<sequence length="510" mass="57082">MDIKHINTLGELKESGYVPKNIKEEIRSNLVAKLQQKETSFTGIVGYEETVIPDVERALLSKHNILFLGLRGQAKTRMARQMTGLLDEWIPVIAGSEINDDPLQPLSRYSRELIAEKGDATPVEWIHRSQRYGEKLATPDVSVADLIGDVDPIKAANLRLSFADERVIHYGIIPKSNRGIFVINELPDLQARIQVALFNILEEGDVQIRGFKLRLPLDILFVFTANPEDYTNRGSIVTPLKDRIQSQILTHYPKTIEDALSITGQEADLDAAQEELVDVSDMVKRLIEQVAFEARASEFVDKKSGVSARLTISAFENAVSAAERRALVNGEAATQVWISDLVGIIPSITGKIELVYEGEQEGPYQVAMNLLSKAIRTQFVQYFPNPETLKKRAPRKGAAPEPVDNPYRAVINWFDKGNHINLLFGLSDRDRINQLYQVDGLHALVKKMFPGANEKESALLMEFVLHGLAAFSLISKKILETSVEFKDLMGSMFNMPSEGFDEDEDEDFSS</sequence>